<accession>A0A3S0QG69</accession>
<dbReference type="Pfam" id="PF07859">
    <property type="entry name" value="Abhydrolase_3"/>
    <property type="match status" value="1"/>
</dbReference>
<proteinExistence type="predicted"/>
<organism evidence="2">
    <name type="scientific">Billgrantia gudaonensis</name>
    <dbReference type="NCBI Taxonomy" id="376427"/>
    <lineage>
        <taxon>Bacteria</taxon>
        <taxon>Pseudomonadati</taxon>
        <taxon>Pseudomonadota</taxon>
        <taxon>Gammaproteobacteria</taxon>
        <taxon>Oceanospirillales</taxon>
        <taxon>Halomonadaceae</taxon>
        <taxon>Billgrantia</taxon>
    </lineage>
</organism>
<evidence type="ECO:0000259" key="1">
    <source>
        <dbReference type="Pfam" id="PF07859"/>
    </source>
</evidence>
<dbReference type="AlphaFoldDB" id="A0A3S0QG69"/>
<dbReference type="InterPro" id="IPR013094">
    <property type="entry name" value="AB_hydrolase_3"/>
</dbReference>
<dbReference type="EMBL" id="RXHI01000009">
    <property type="protein sequence ID" value="RUA22822.1"/>
    <property type="molecule type" value="Genomic_DNA"/>
</dbReference>
<name>A0A3S0QG69_9GAMM</name>
<feature type="domain" description="Alpha/beta hydrolase fold-3" evidence="1">
    <location>
        <begin position="83"/>
        <end position="133"/>
    </location>
</feature>
<reference evidence="2" key="1">
    <citation type="submission" date="2018-12" db="EMBL/GenBank/DDBJ databases">
        <authorList>
            <person name="Jadhav K."/>
            <person name="Kushwaha B."/>
            <person name="Jadhav I."/>
        </authorList>
    </citation>
    <scope>NUCLEOTIDE SEQUENCE [LARGE SCALE GENOMIC DNA]</scope>
    <source>
        <strain evidence="2">SBS 10</strain>
    </source>
</reference>
<comment type="caution">
    <text evidence="2">The sequence shown here is derived from an EMBL/GenBank/DDBJ whole genome shotgun (WGS) entry which is preliminary data.</text>
</comment>
<dbReference type="GO" id="GO:0016787">
    <property type="term" value="F:hydrolase activity"/>
    <property type="evidence" value="ECO:0007669"/>
    <property type="project" value="InterPro"/>
</dbReference>
<dbReference type="InterPro" id="IPR029058">
    <property type="entry name" value="AB_hydrolase_fold"/>
</dbReference>
<protein>
    <recommendedName>
        <fullName evidence="1">Alpha/beta hydrolase fold-3 domain-containing protein</fullName>
    </recommendedName>
</protein>
<evidence type="ECO:0000313" key="2">
    <source>
        <dbReference type="EMBL" id="RUA22822.1"/>
    </source>
</evidence>
<dbReference type="Gene3D" id="3.40.50.1820">
    <property type="entry name" value="alpha/beta hydrolase"/>
    <property type="match status" value="1"/>
</dbReference>
<gene>
    <name evidence="2" type="ORF">DSL92_03765</name>
</gene>
<sequence>MMERGFRPLRAALATLDGVGRHGRAAATTDCVSTLPRRPGGTGRLRCADRRRGGAALRHVVVRRSRALRARRRLHHRLGGEPSRHCRQSRRTTGREVISVDYRLAPEADHAEMLADCHAVANTTTRSPGSATAPAARLVMDLAQRFATPPRWADLPAGWRSRRHDAGSRCTAAEVRDDVLSIRRLCPAALPVVAEPKPPAPNLACWPWSTTRSPHRWKPPSSAGTTARRTSTTVALPAWCTVPCTPTPCCRMQNAWRDFCQALRIAA</sequence>